<sequence length="244" mass="25573">MKVSGYHYCMFVSMTLFAVNARAQDNLCAEGYIMDDLCVQRGTLLDPAGTPTFVNPAVHTVHCLIDVDACRDSGFHILQDPTSEGGEYSIAYTFTDDANAMLIDLMKAEGSCTNGCTGTAVDNFRIGVKGTTQEVDGVIKFEASESAYISADAIGTYCEEGTPEESPVTSAPVATTPVENPVTSAPVVTPVENPVATEPPVVTPVENPVVTEPAESPVSSPVSSGTLTHGRIAAMIFALVAAVM</sequence>
<dbReference type="AlphaFoldDB" id="A0A1Z5JFA6"/>
<comment type="caution">
    <text evidence="2">The sequence shown here is derived from an EMBL/GenBank/DDBJ whole genome shotgun (WGS) entry which is preliminary data.</text>
</comment>
<gene>
    <name evidence="2" type="ORF">FisN_2Hh263</name>
</gene>
<evidence type="ECO:0000256" key="1">
    <source>
        <dbReference type="SAM" id="SignalP"/>
    </source>
</evidence>
<accession>A0A1Z5JFA6</accession>
<proteinExistence type="predicted"/>
<keyword evidence="3" id="KW-1185">Reference proteome</keyword>
<dbReference type="OrthoDB" id="196778at2759"/>
<organism evidence="2 3">
    <name type="scientific">Fistulifera solaris</name>
    <name type="common">Oleaginous diatom</name>
    <dbReference type="NCBI Taxonomy" id="1519565"/>
    <lineage>
        <taxon>Eukaryota</taxon>
        <taxon>Sar</taxon>
        <taxon>Stramenopiles</taxon>
        <taxon>Ochrophyta</taxon>
        <taxon>Bacillariophyta</taxon>
        <taxon>Bacillariophyceae</taxon>
        <taxon>Bacillariophycidae</taxon>
        <taxon>Naviculales</taxon>
        <taxon>Naviculaceae</taxon>
        <taxon>Fistulifera</taxon>
    </lineage>
</organism>
<evidence type="ECO:0000313" key="3">
    <source>
        <dbReference type="Proteomes" id="UP000198406"/>
    </source>
</evidence>
<dbReference type="Proteomes" id="UP000198406">
    <property type="component" value="Unassembled WGS sequence"/>
</dbReference>
<reference evidence="2 3" key="1">
    <citation type="journal article" date="2015" name="Plant Cell">
        <title>Oil accumulation by the oleaginous diatom Fistulifera solaris as revealed by the genome and transcriptome.</title>
        <authorList>
            <person name="Tanaka T."/>
            <person name="Maeda Y."/>
            <person name="Veluchamy A."/>
            <person name="Tanaka M."/>
            <person name="Abida H."/>
            <person name="Marechal E."/>
            <person name="Bowler C."/>
            <person name="Muto M."/>
            <person name="Sunaga Y."/>
            <person name="Tanaka M."/>
            <person name="Yoshino T."/>
            <person name="Taniguchi T."/>
            <person name="Fukuda Y."/>
            <person name="Nemoto M."/>
            <person name="Matsumoto M."/>
            <person name="Wong P.S."/>
            <person name="Aburatani S."/>
            <person name="Fujibuchi W."/>
        </authorList>
    </citation>
    <scope>NUCLEOTIDE SEQUENCE [LARGE SCALE GENOMIC DNA]</scope>
    <source>
        <strain evidence="2 3">JPCC DA0580</strain>
    </source>
</reference>
<dbReference type="EMBL" id="BDSP01000051">
    <property type="protein sequence ID" value="GAX12431.1"/>
    <property type="molecule type" value="Genomic_DNA"/>
</dbReference>
<feature type="signal peptide" evidence="1">
    <location>
        <begin position="1"/>
        <end position="23"/>
    </location>
</feature>
<name>A0A1Z5JFA6_FISSO</name>
<dbReference type="InParanoid" id="A0A1Z5JFA6"/>
<keyword evidence="1" id="KW-0732">Signal</keyword>
<feature type="chain" id="PRO_5012012329" evidence="1">
    <location>
        <begin position="24"/>
        <end position="244"/>
    </location>
</feature>
<evidence type="ECO:0000313" key="2">
    <source>
        <dbReference type="EMBL" id="GAX12431.1"/>
    </source>
</evidence>
<protein>
    <submittedName>
        <fullName evidence="2">Uncharacterized protein</fullName>
    </submittedName>
</protein>